<dbReference type="PROSITE" id="PS51257">
    <property type="entry name" value="PROKAR_LIPOPROTEIN"/>
    <property type="match status" value="1"/>
</dbReference>
<evidence type="ECO:0000313" key="6">
    <source>
        <dbReference type="EMBL" id="KAH7027844.1"/>
    </source>
</evidence>
<evidence type="ECO:0000256" key="4">
    <source>
        <dbReference type="SAM" id="MobiDB-lite"/>
    </source>
</evidence>
<evidence type="ECO:0000313" key="7">
    <source>
        <dbReference type="Proteomes" id="UP000756346"/>
    </source>
</evidence>
<gene>
    <name evidence="6" type="ORF">B0I36DRAFT_328026</name>
</gene>
<reference evidence="6" key="1">
    <citation type="journal article" date="2021" name="Nat. Commun.">
        <title>Genetic determinants of endophytism in the Arabidopsis root mycobiome.</title>
        <authorList>
            <person name="Mesny F."/>
            <person name="Miyauchi S."/>
            <person name="Thiergart T."/>
            <person name="Pickel B."/>
            <person name="Atanasova L."/>
            <person name="Karlsson M."/>
            <person name="Huettel B."/>
            <person name="Barry K.W."/>
            <person name="Haridas S."/>
            <person name="Chen C."/>
            <person name="Bauer D."/>
            <person name="Andreopoulos W."/>
            <person name="Pangilinan J."/>
            <person name="LaButti K."/>
            <person name="Riley R."/>
            <person name="Lipzen A."/>
            <person name="Clum A."/>
            <person name="Drula E."/>
            <person name="Henrissat B."/>
            <person name="Kohler A."/>
            <person name="Grigoriev I.V."/>
            <person name="Martin F.M."/>
            <person name="Hacquard S."/>
        </authorList>
    </citation>
    <scope>NUCLEOTIDE SEQUENCE</scope>
    <source>
        <strain evidence="6">MPI-CAGE-CH-0230</strain>
    </source>
</reference>
<keyword evidence="1" id="KW-0596">Phosphopantetheine</keyword>
<dbReference type="InterPro" id="IPR001242">
    <property type="entry name" value="Condensation_dom"/>
</dbReference>
<dbReference type="Pfam" id="PF00501">
    <property type="entry name" value="AMP-binding"/>
    <property type="match status" value="1"/>
</dbReference>
<dbReference type="GeneID" id="70184089"/>
<dbReference type="PROSITE" id="PS50075">
    <property type="entry name" value="CARRIER"/>
    <property type="match status" value="2"/>
</dbReference>
<dbReference type="GO" id="GO:0003824">
    <property type="term" value="F:catalytic activity"/>
    <property type="evidence" value="ECO:0007669"/>
    <property type="project" value="InterPro"/>
</dbReference>
<evidence type="ECO:0000256" key="3">
    <source>
        <dbReference type="ARBA" id="ARBA00029454"/>
    </source>
</evidence>
<evidence type="ECO:0000259" key="5">
    <source>
        <dbReference type="PROSITE" id="PS50075"/>
    </source>
</evidence>
<dbReference type="Pfam" id="PF00668">
    <property type="entry name" value="Condensation"/>
    <property type="match status" value="3"/>
</dbReference>
<dbReference type="Gene3D" id="3.30.559.10">
    <property type="entry name" value="Chloramphenicol acetyltransferase-like domain"/>
    <property type="match status" value="3"/>
</dbReference>
<dbReference type="Proteomes" id="UP000756346">
    <property type="component" value="Unassembled WGS sequence"/>
</dbReference>
<dbReference type="Gene3D" id="3.30.300.30">
    <property type="match status" value="1"/>
</dbReference>
<feature type="compositionally biased region" description="Low complexity" evidence="4">
    <location>
        <begin position="2386"/>
        <end position="2404"/>
    </location>
</feature>
<dbReference type="InterPro" id="IPR023213">
    <property type="entry name" value="CAT-like_dom_sf"/>
</dbReference>
<feature type="domain" description="Carrier" evidence="5">
    <location>
        <begin position="107"/>
        <end position="183"/>
    </location>
</feature>
<dbReference type="InterPro" id="IPR045851">
    <property type="entry name" value="AMP-bd_C_sf"/>
</dbReference>
<dbReference type="OrthoDB" id="416786at2759"/>
<dbReference type="SUPFAM" id="SSF52777">
    <property type="entry name" value="CoA-dependent acyltransferases"/>
    <property type="match status" value="6"/>
</dbReference>
<dbReference type="InterPro" id="IPR000873">
    <property type="entry name" value="AMP-dep_synth/lig_dom"/>
</dbReference>
<dbReference type="Gene3D" id="3.30.559.30">
    <property type="entry name" value="Nonribosomal peptide synthetase, condensation domain"/>
    <property type="match status" value="3"/>
</dbReference>
<dbReference type="InterPro" id="IPR036736">
    <property type="entry name" value="ACP-like_sf"/>
</dbReference>
<dbReference type="Gene3D" id="1.10.1200.10">
    <property type="entry name" value="ACP-like"/>
    <property type="match status" value="2"/>
</dbReference>
<dbReference type="SUPFAM" id="SSF47336">
    <property type="entry name" value="ACP-like"/>
    <property type="match status" value="2"/>
</dbReference>
<evidence type="ECO:0000256" key="2">
    <source>
        <dbReference type="ARBA" id="ARBA00022553"/>
    </source>
</evidence>
<dbReference type="SUPFAM" id="SSF56801">
    <property type="entry name" value="Acetyl-CoA synthetase-like"/>
    <property type="match status" value="1"/>
</dbReference>
<dbReference type="Pfam" id="PF00550">
    <property type="entry name" value="PP-binding"/>
    <property type="match status" value="1"/>
</dbReference>
<sequence>MKPKVGLFEGQQVAFITLASCIFDGPDDCQVKILNAYYANQLPSIREDVESKVAPALIPKIWIVLERMPLDDAGNPNRRKLQTWVQNVNEDLYQHILSVDVEEKLTQPTTENEFTIQRAVSRVLMLEQSNVGMNMPFIRLGGDARLAKQLMSRCRSLGLLLNTDDILRSASLAHLASLAVPRDIEAETEAIRAETFELAPMQRLYFSTTMGNGSCDPNSEPESHRFNQSVLFRFRKIMSVDSIRAAVETVVRQHAMLRCRFHRVADSWRQSVDSDVTGSFHFGDHAISTDAEVQRAIRNAQTTIDIEHGPLFAAHHFRTHDGYQMLYLVAHHLVVDLKSWKVIARDLETLLTRGSLMSQPTLTFEEWARHQKQLVERDGTVARDAPFEVPSADWTYWGITKNSNTYGHSTTAGFTIGKEIIAMLGDNVEAIKNDCTEIFVAATVLSFAQTFRDRNVPVVWNQEHDRAAMDNQHDVSEVVGWFTSLCPLRADVTSLDDLSSVICRIKDARQQMNSRETPYFTANLMDEVHVNDFLAKQFPLEVIFTFAGSPNDDTESSNSLLEQLRIPGQNLSSNTSDIGPEVGRISAFEVSACVSDGEVRFKFVYNKHSYHQDLIQAWIQGCENLLVEGIKRRQLKYIDLALTDIPHLDASYEGLRLLNKTILPSLNINPKDIEAIYPTTTSQENILVHQSLVPGSSDCSMVFDFDVEDDPIDIGRICAAWQQISDRHTALRAVFAPSVSRTGLFDQIILRRHSPSMLFLETEHDRDALRATGDHPPLALTEGVPWHRLVVCQAPSRVLIKIEANQAICDGASLAILFEELEQAYLGQRISATPQMLFPDYLQNIVPNRDSTEFWKERMSGFNSSIFPCLSNQKSSWRNPVVTLPIRRERLEEFANTYRINMSTIFQAAWGMLLRTYIGSDDVCFGYRTAGRDIGFSALQDAVGSFTRLLVCRLAVPNHQVIAQILLDAENSTEAARGHQIVDINEIQHSLGIKGRELFNTCISFGYEDVSRPYLLDSDMTFVASQRSSHLDVDANIHFVEGTLTVDLGNRILGSDQSIHVAHVFGRAVQTLLDFPDSSIQEADLFTELDHQQILSWNSASRFDMATEHVHQLIAKKAAANPDIQAVSAWDGEFSYHELNQLSKALAGHLTLSGLKPHTPVVVIMEKNRWSVVAMLAVLYSGAILVPVDAEAKSIIKYVLKVVGPRFILASDNVRRSIESPNSEILLINEYTVPTMSAQASTLSHVGIKSHHAACILFEHGCAKSKKCISYSHGALATACQGQGPALRINPSSRVMQLSSFSVDIALSEIFTTLINGGCVCVPSANERITDFTGAARRMNVNWTYLTPTLSRKLTPESIPDLAVVCFRSRQLDDDTYALWSGKAKVLLVYGSAGACPLGLSAAEISGANTAQCIGNPFCGNFWIVSGEDTNRLVPVGAVGQLVIGSPTLGCEIDLEEQDITSWIVEASSQSAIDHEERDMRLLHTGHPVRYGEGGQIEFIARDFEAADTAGNIFRFSDIEPRLRRCLGRGVDVVVEAVGFQDPSSRPILAAFVELGENLFHGKDDLLNLSPVTKERLYLAKKMAEMVLRETLPSHMIPSAYIPVKQMPLTPSLKVNRVKLQKTIFGLSRQQLLELSEVPNPQEVEAIGLKPLPFTNTEQHVRTIWSSILNVPEASITANNGFMSLGGDAILARELIVHCRQHGIALSIVDVLQNLTLAELCRGVSTDELVVKVADAGRQGPSSPNDGLLEVTDVAQGLGLDRAKVHDVAEASSLQSLSVESGSLSSRGNVNYFMLSITGSLDWVKLESACSRLIQAHPILRTSFKTHDRKLYQVVSKSHRADFERHQCPNWRLGNLATKVIKKDQSLAADFGKPMTKFFFVDAGRNSILILRLSRAQYDEASIPALLRDLSLLYDRGDRTLRRPGFCDIVRASQATYSAGATDYWRTLLEGASMTQIISQTSPPIPSAASKTILQRMPTGSLQNLGIPFETILKGSWSVVLSNLACSDDVVFGHLVEGKHLTLPDGRTDVVGPRGNIIPVRTRLPDIGITPYEFFRCIQSQHIASTPHENMQFMDIVQRCTDWAPWTRFSTVIQHQRESDRESASNKIMIGDAACKLDSLECNHQTTDMFVRSSISSPTHVEISLTFDEKRIPTFFAEDVLKTLCTTITLLTSAFVTEPLSFKGLNNHNITSPKIPLHVPRHEDAKQPGPVQTVTPEHARAINTLISDAWDAVLDAQTHRVADVRAVPFYKVWGSLVPAAELAKYYSNQISSLRIPGLDQAVFTMEDIIDSPTMMQQYELIISRQVAPSHLRRNPSLSLSTRAGHWGSQIRRLAPDRKGTVHHTSSGRTGTPTISHLGIGSGGSMESMTTGSSQSDSDELRDGPLSASSTTSPSRPSISNTRNRYGGKHSRKTSLTFGKLKISNV</sequence>
<dbReference type="InterPro" id="IPR009081">
    <property type="entry name" value="PP-bd_ACP"/>
</dbReference>
<keyword evidence="2" id="KW-0597">Phosphoprotein</keyword>
<feature type="region of interest" description="Disordered" evidence="4">
    <location>
        <begin position="2315"/>
        <end position="2414"/>
    </location>
</feature>
<dbReference type="RefSeq" id="XP_046010643.1">
    <property type="nucleotide sequence ID" value="XM_046154543.1"/>
</dbReference>
<protein>
    <recommendedName>
        <fullName evidence="5">Carrier domain-containing protein</fullName>
    </recommendedName>
</protein>
<dbReference type="Gene3D" id="3.40.50.12780">
    <property type="entry name" value="N-terminal domain of ligase-like"/>
    <property type="match status" value="1"/>
</dbReference>
<organism evidence="6 7">
    <name type="scientific">Microdochium trichocladiopsis</name>
    <dbReference type="NCBI Taxonomy" id="1682393"/>
    <lineage>
        <taxon>Eukaryota</taxon>
        <taxon>Fungi</taxon>
        <taxon>Dikarya</taxon>
        <taxon>Ascomycota</taxon>
        <taxon>Pezizomycotina</taxon>
        <taxon>Sordariomycetes</taxon>
        <taxon>Xylariomycetidae</taxon>
        <taxon>Xylariales</taxon>
        <taxon>Microdochiaceae</taxon>
        <taxon>Microdochium</taxon>
    </lineage>
</organism>
<feature type="compositionally biased region" description="Polar residues" evidence="4">
    <location>
        <begin position="2342"/>
        <end position="2354"/>
    </location>
</feature>
<dbReference type="InterPro" id="IPR042099">
    <property type="entry name" value="ANL_N_sf"/>
</dbReference>
<comment type="similarity">
    <text evidence="3">Belongs to the NRP synthetase family.</text>
</comment>
<dbReference type="EMBL" id="JAGTJQ010000007">
    <property type="protein sequence ID" value="KAH7027844.1"/>
    <property type="molecule type" value="Genomic_DNA"/>
</dbReference>
<proteinExistence type="inferred from homology"/>
<comment type="caution">
    <text evidence="6">The sequence shown here is derived from an EMBL/GenBank/DDBJ whole genome shotgun (WGS) entry which is preliminary data.</text>
</comment>
<evidence type="ECO:0000256" key="1">
    <source>
        <dbReference type="ARBA" id="ARBA00022450"/>
    </source>
</evidence>
<dbReference type="PANTHER" id="PTHR45398">
    <property type="match status" value="1"/>
</dbReference>
<dbReference type="PANTHER" id="PTHR45398:SF1">
    <property type="entry name" value="ENZYME, PUTATIVE (JCVI)-RELATED"/>
    <property type="match status" value="1"/>
</dbReference>
<feature type="compositionally biased region" description="Low complexity" evidence="4">
    <location>
        <begin position="2364"/>
        <end position="2373"/>
    </location>
</feature>
<keyword evidence="7" id="KW-1185">Reference proteome</keyword>
<feature type="domain" description="Carrier" evidence="5">
    <location>
        <begin position="1652"/>
        <end position="1728"/>
    </location>
</feature>
<accession>A0A9P8Y2V0</accession>
<name>A0A9P8Y2V0_9PEZI</name>